<proteinExistence type="predicted"/>
<dbReference type="EMBL" id="JAARYD010000007">
    <property type="protein sequence ID" value="MBC2177751.1"/>
    <property type="molecule type" value="Genomic_DNA"/>
</dbReference>
<gene>
    <name evidence="4" type="ORF">HCB27_14045</name>
    <name evidence="5" type="ORF">HCB27_14450</name>
</gene>
<sequence>MKLFTKSLLIGTLAIGTLFGTSTLVHADSATSTGKVILESDDSAVMPLDPTNPDNPIPLTPDPTDPDNTGTGNTGALTIDFLSNVDFGEQKISNSTETYKAKNANPYVQVTDKRGTGAGWTLTATASNFSDGAKVLKGAQMSLNNGQVRTKADNQSAAPVVADVTLNGDAQTIFSASEDAGMGTWLDVYAGTDGANENVTLRVPSGNLAGEYTSTITWTLEDSPSAE</sequence>
<evidence type="ECO:0000313" key="4">
    <source>
        <dbReference type="EMBL" id="MBC2177751.1"/>
    </source>
</evidence>
<dbReference type="Proteomes" id="UP000541735">
    <property type="component" value="Unassembled WGS sequence"/>
</dbReference>
<protein>
    <submittedName>
        <fullName evidence="4">WxL domain-containing protein</fullName>
    </submittedName>
</protein>
<feature type="signal peptide" evidence="2">
    <location>
        <begin position="1"/>
        <end position="27"/>
    </location>
</feature>
<dbReference type="RefSeq" id="WP_185549310.1">
    <property type="nucleotide sequence ID" value="NZ_JAARYD010000007.1"/>
</dbReference>
<evidence type="ECO:0000256" key="2">
    <source>
        <dbReference type="SAM" id="SignalP"/>
    </source>
</evidence>
<accession>A0A7X0Z862</accession>
<feature type="region of interest" description="Disordered" evidence="1">
    <location>
        <begin position="44"/>
        <end position="70"/>
    </location>
</feature>
<evidence type="ECO:0000313" key="6">
    <source>
        <dbReference type="Proteomes" id="UP000541735"/>
    </source>
</evidence>
<evidence type="ECO:0000313" key="5">
    <source>
        <dbReference type="EMBL" id="MBC2177828.1"/>
    </source>
</evidence>
<dbReference type="Pfam" id="PF13731">
    <property type="entry name" value="WxL"/>
    <property type="match status" value="1"/>
</dbReference>
<feature type="compositionally biased region" description="Pro residues" evidence="1">
    <location>
        <begin position="53"/>
        <end position="63"/>
    </location>
</feature>
<feature type="chain" id="PRO_5033917193" evidence="2">
    <location>
        <begin position="28"/>
        <end position="227"/>
    </location>
</feature>
<feature type="domain" description="WxL" evidence="3">
    <location>
        <begin position="28"/>
        <end position="224"/>
    </location>
</feature>
<reference evidence="4 6" key="1">
    <citation type="submission" date="2020-03" db="EMBL/GenBank/DDBJ databases">
        <title>Soil Listeria distribution.</title>
        <authorList>
            <person name="Liao J."/>
            <person name="Wiedmann M."/>
        </authorList>
    </citation>
    <scope>NUCLEOTIDE SEQUENCE [LARGE SCALE GENOMIC DNA]</scope>
    <source>
        <strain evidence="4 6">FSL L7-0259</strain>
    </source>
</reference>
<comment type="caution">
    <text evidence="4">The sequence shown here is derived from an EMBL/GenBank/DDBJ whole genome shotgun (WGS) entry which is preliminary data.</text>
</comment>
<dbReference type="InterPro" id="IPR027994">
    <property type="entry name" value="WxL_dom"/>
</dbReference>
<organism evidence="4 6">
    <name type="scientific">Listeria booriae</name>
    <dbReference type="NCBI Taxonomy" id="1552123"/>
    <lineage>
        <taxon>Bacteria</taxon>
        <taxon>Bacillati</taxon>
        <taxon>Bacillota</taxon>
        <taxon>Bacilli</taxon>
        <taxon>Bacillales</taxon>
        <taxon>Listeriaceae</taxon>
        <taxon>Listeria</taxon>
    </lineage>
</organism>
<dbReference type="AlphaFoldDB" id="A0A7X0Z862"/>
<name>A0A7X0Z862_9LIST</name>
<evidence type="ECO:0000256" key="1">
    <source>
        <dbReference type="SAM" id="MobiDB-lite"/>
    </source>
</evidence>
<keyword evidence="2" id="KW-0732">Signal</keyword>
<evidence type="ECO:0000259" key="3">
    <source>
        <dbReference type="Pfam" id="PF13731"/>
    </source>
</evidence>
<dbReference type="EMBL" id="JAARYD010000007">
    <property type="protein sequence ID" value="MBC2177828.1"/>
    <property type="molecule type" value="Genomic_DNA"/>
</dbReference>